<dbReference type="EMBL" id="SRYB01000019">
    <property type="protein sequence ID" value="TGY77850.1"/>
    <property type="molecule type" value="Genomic_DNA"/>
</dbReference>
<name>A0AC61RCR7_9BACT</name>
<keyword evidence="2" id="KW-1185">Reference proteome</keyword>
<evidence type="ECO:0000313" key="2">
    <source>
        <dbReference type="Proteomes" id="UP000306319"/>
    </source>
</evidence>
<proteinExistence type="predicted"/>
<sequence>MKYNKFFLSGSVIAAAMTLGSCVGDLDLTPTDPSQLTPDQFASDPSGFLDKSIGGVYLQYATYGANGDASVQGFDGGMSTFQRAVFILEEVPTDEASWIPADADYGLFQYGIIPASNTVIMGTYSRLYINIAMCNQFMQTVSDGYYNLTTPELQAKADEYIRQARILRAGAYWYAIDNFGNVPYADENVRMGQVAPQLSTDFKEGRKQVYERVVADLEDIVAWYKDNDPNNRPAYGYVGLDVAESLLVKFYLNAEVYTGTAAWDKCLAHAEAVIGRLGKGGFKNSGLCNNYFQNFGANNKEFAIGGSNPVNEIIWTIPQEQTSQNPSGVGLMSFANSTFMCNGWIGDAPGDADFTCSMADYNSGNGWKCMVARPEFVEKFDWDADYAISPDKRTEWWKTSKDGFGMQNVSLRQAEWGSNGYLAVKYTNWAMDDNGVDAANSPAATDQLGGDYAMIRLAEIYLSAAEAILNGAGSSAKAVEYVNYIRERAGMVPYTNLNLIELQDERCRELYTESTRRSDLIRYGKWISGYNWSWKNQVANGADFSSNFNVYPLPSTTCARNGYTQNPNY</sequence>
<accession>A0AC61RCR7</accession>
<reference evidence="1" key="1">
    <citation type="submission" date="2019-04" db="EMBL/GenBank/DDBJ databases">
        <title>Microbes associate with the intestines of laboratory mice.</title>
        <authorList>
            <person name="Navarre W."/>
            <person name="Wong E."/>
            <person name="Huang K."/>
            <person name="Tropini C."/>
            <person name="Ng K."/>
            <person name="Yu B."/>
        </authorList>
    </citation>
    <scope>NUCLEOTIDE SEQUENCE</scope>
    <source>
        <strain evidence="1">NM04_E33</strain>
    </source>
</reference>
<comment type="caution">
    <text evidence="1">The sequence shown here is derived from an EMBL/GenBank/DDBJ whole genome shotgun (WGS) entry which is preliminary data.</text>
</comment>
<organism evidence="1 2">
    <name type="scientific">Lepagella muris</name>
    <dbReference type="NCBI Taxonomy" id="3032870"/>
    <lineage>
        <taxon>Bacteria</taxon>
        <taxon>Pseudomonadati</taxon>
        <taxon>Bacteroidota</taxon>
        <taxon>Bacteroidia</taxon>
        <taxon>Bacteroidales</taxon>
        <taxon>Muribaculaceae</taxon>
        <taxon>Lepagella</taxon>
    </lineage>
</organism>
<evidence type="ECO:0000313" key="1">
    <source>
        <dbReference type="EMBL" id="TGY77850.1"/>
    </source>
</evidence>
<gene>
    <name evidence="1" type="ORF">E5331_12665</name>
</gene>
<dbReference type="Proteomes" id="UP000306319">
    <property type="component" value="Unassembled WGS sequence"/>
</dbReference>
<protein>
    <submittedName>
        <fullName evidence="1">RagB/SusD family nutrient uptake outer membrane protein</fullName>
    </submittedName>
</protein>